<evidence type="ECO:0000259" key="3">
    <source>
        <dbReference type="Pfam" id="PF13356"/>
    </source>
</evidence>
<evidence type="ECO:0000256" key="1">
    <source>
        <dbReference type="ARBA" id="ARBA00008857"/>
    </source>
</evidence>
<dbReference type="InterPro" id="IPR050808">
    <property type="entry name" value="Phage_Integrase"/>
</dbReference>
<keyword evidence="2" id="KW-0229">DNA integration</keyword>
<dbReference type="PANTHER" id="PTHR30629:SF2">
    <property type="entry name" value="PROPHAGE INTEGRASE INTS-RELATED"/>
    <property type="match status" value="1"/>
</dbReference>
<evidence type="ECO:0000256" key="2">
    <source>
        <dbReference type="ARBA" id="ARBA00022908"/>
    </source>
</evidence>
<dbReference type="Gene3D" id="3.30.160.390">
    <property type="entry name" value="Integrase, DNA-binding domain"/>
    <property type="match status" value="1"/>
</dbReference>
<dbReference type="Pfam" id="PF13356">
    <property type="entry name" value="Arm-DNA-bind_3"/>
    <property type="match status" value="1"/>
</dbReference>
<dbReference type="InterPro" id="IPR038488">
    <property type="entry name" value="Integrase_DNA-bd_sf"/>
</dbReference>
<proteinExistence type="inferred from homology"/>
<name>A0A380PR23_YERFR</name>
<sequence>MLTDKQCRTAKPKEKLYRLNDFNGLYLEVKPNDKKAWRYRFKLDGKSSMFALG</sequence>
<gene>
    <name evidence="4" type="primary">intS_1</name>
    <name evidence="4" type="ORF">NCTC11470_00768</name>
</gene>
<reference evidence="4 5" key="1">
    <citation type="submission" date="2018-06" db="EMBL/GenBank/DDBJ databases">
        <authorList>
            <consortium name="Pathogen Informatics"/>
            <person name="Doyle S."/>
        </authorList>
    </citation>
    <scope>NUCLEOTIDE SEQUENCE [LARGE SCALE GENOMIC DNA]</scope>
    <source>
        <strain evidence="4 5">NCTC11470</strain>
    </source>
</reference>
<dbReference type="EMBL" id="UHJA01000001">
    <property type="protein sequence ID" value="SUP75749.1"/>
    <property type="molecule type" value="Genomic_DNA"/>
</dbReference>
<organism evidence="4 5">
    <name type="scientific">Yersinia frederiksenii</name>
    <dbReference type="NCBI Taxonomy" id="29484"/>
    <lineage>
        <taxon>Bacteria</taxon>
        <taxon>Pseudomonadati</taxon>
        <taxon>Pseudomonadota</taxon>
        <taxon>Gammaproteobacteria</taxon>
        <taxon>Enterobacterales</taxon>
        <taxon>Yersiniaceae</taxon>
        <taxon>Yersinia</taxon>
    </lineage>
</organism>
<dbReference type="Proteomes" id="UP000254835">
    <property type="component" value="Unassembled WGS sequence"/>
</dbReference>
<comment type="similarity">
    <text evidence="1">Belongs to the 'phage' integrase family.</text>
</comment>
<feature type="domain" description="Integrase DNA-binding" evidence="3">
    <location>
        <begin position="2"/>
        <end position="53"/>
    </location>
</feature>
<dbReference type="GO" id="GO:0015074">
    <property type="term" value="P:DNA integration"/>
    <property type="evidence" value="ECO:0007669"/>
    <property type="project" value="UniProtKB-KW"/>
</dbReference>
<accession>A0A380PR23</accession>
<protein>
    <submittedName>
        <fullName evidence="4">Phage integrase family site specific recombinase</fullName>
    </submittedName>
</protein>
<dbReference type="InterPro" id="IPR025166">
    <property type="entry name" value="Integrase_DNA_bind_dom"/>
</dbReference>
<dbReference type="PANTHER" id="PTHR30629">
    <property type="entry name" value="PROPHAGE INTEGRASE"/>
    <property type="match status" value="1"/>
</dbReference>
<evidence type="ECO:0000313" key="5">
    <source>
        <dbReference type="Proteomes" id="UP000254835"/>
    </source>
</evidence>
<evidence type="ECO:0000313" key="4">
    <source>
        <dbReference type="EMBL" id="SUP75749.1"/>
    </source>
</evidence>
<dbReference type="AlphaFoldDB" id="A0A380PR23"/>